<dbReference type="PRINTS" id="PR00455">
    <property type="entry name" value="HTHTETR"/>
</dbReference>
<dbReference type="Proteomes" id="UP000322524">
    <property type="component" value="Unassembled WGS sequence"/>
</dbReference>
<dbReference type="PANTHER" id="PTHR43479">
    <property type="entry name" value="ACREF/ENVCD OPERON REPRESSOR-RELATED"/>
    <property type="match status" value="1"/>
</dbReference>
<dbReference type="STRING" id="79883.GCA_001636495_00763"/>
<accession>A0A5D4T3T3</accession>
<evidence type="ECO:0000313" key="6">
    <source>
        <dbReference type="Proteomes" id="UP000322524"/>
    </source>
</evidence>
<dbReference type="SUPFAM" id="SSF48498">
    <property type="entry name" value="Tetracyclin repressor-like, C-terminal domain"/>
    <property type="match status" value="1"/>
</dbReference>
<dbReference type="InterPro" id="IPR009057">
    <property type="entry name" value="Homeodomain-like_sf"/>
</dbReference>
<dbReference type="InterPro" id="IPR050624">
    <property type="entry name" value="HTH-type_Tx_Regulator"/>
</dbReference>
<evidence type="ECO:0000256" key="3">
    <source>
        <dbReference type="PROSITE-ProRule" id="PRU00335"/>
    </source>
</evidence>
<dbReference type="Gene3D" id="1.10.10.60">
    <property type="entry name" value="Homeodomain-like"/>
    <property type="match status" value="1"/>
</dbReference>
<dbReference type="OrthoDB" id="9780824at2"/>
<keyword evidence="2 3" id="KW-0238">DNA-binding</keyword>
<dbReference type="RefSeq" id="WP_148987149.1">
    <property type="nucleotide sequence ID" value="NZ_VTEV01000002.1"/>
</dbReference>
<dbReference type="SUPFAM" id="SSF46689">
    <property type="entry name" value="Homeodomain-like"/>
    <property type="match status" value="1"/>
</dbReference>
<reference evidence="5 6" key="1">
    <citation type="submission" date="2019-08" db="EMBL/GenBank/DDBJ databases">
        <title>Bacillus genomes from the desert of Cuatro Cienegas, Coahuila.</title>
        <authorList>
            <person name="Olmedo-Alvarez G."/>
        </authorList>
    </citation>
    <scope>NUCLEOTIDE SEQUENCE [LARGE SCALE GENOMIC DNA]</scope>
    <source>
        <strain evidence="5 6">CH28_1T</strain>
    </source>
</reference>
<dbReference type="EMBL" id="VTEV01000002">
    <property type="protein sequence ID" value="TYS69571.1"/>
    <property type="molecule type" value="Genomic_DNA"/>
</dbReference>
<dbReference type="PROSITE" id="PS50977">
    <property type="entry name" value="HTH_TETR_2"/>
    <property type="match status" value="1"/>
</dbReference>
<feature type="domain" description="HTH tetR-type" evidence="4">
    <location>
        <begin position="10"/>
        <end position="70"/>
    </location>
</feature>
<evidence type="ECO:0000256" key="1">
    <source>
        <dbReference type="ARBA" id="ARBA00022491"/>
    </source>
</evidence>
<dbReference type="AlphaFoldDB" id="A0A5D4T3T3"/>
<dbReference type="PANTHER" id="PTHR43479:SF11">
    <property type="entry name" value="ACREF_ENVCD OPERON REPRESSOR-RELATED"/>
    <property type="match status" value="1"/>
</dbReference>
<gene>
    <name evidence="5" type="ORF">FZC76_04865</name>
</gene>
<dbReference type="InterPro" id="IPR036271">
    <property type="entry name" value="Tet_transcr_reg_TetR-rel_C_sf"/>
</dbReference>
<name>A0A5D4T3T3_9BACI</name>
<evidence type="ECO:0000259" key="4">
    <source>
        <dbReference type="PROSITE" id="PS50977"/>
    </source>
</evidence>
<evidence type="ECO:0000256" key="2">
    <source>
        <dbReference type="ARBA" id="ARBA00023125"/>
    </source>
</evidence>
<proteinExistence type="predicted"/>
<dbReference type="Gene3D" id="1.10.357.10">
    <property type="entry name" value="Tetracycline Repressor, domain 2"/>
    <property type="match status" value="1"/>
</dbReference>
<dbReference type="InterPro" id="IPR001647">
    <property type="entry name" value="HTH_TetR"/>
</dbReference>
<comment type="caution">
    <text evidence="5">The sequence shown here is derived from an EMBL/GenBank/DDBJ whole genome shotgun (WGS) entry which is preliminary data.</text>
</comment>
<feature type="DNA-binding region" description="H-T-H motif" evidence="3">
    <location>
        <begin position="33"/>
        <end position="52"/>
    </location>
</feature>
<dbReference type="Pfam" id="PF00440">
    <property type="entry name" value="TetR_N"/>
    <property type="match status" value="1"/>
</dbReference>
<sequence>MDNQEEKKLSEKHRKILEAAIETFAEKGYAATSTNEIAKKAGVAEGTIFRHYKTKKELLLSIVSPTVAKFVAPHLAKSFSKEVFEGEYNSYEEFLRKLAYNRYEFIKQNFPILKIFIQEVAFHEEFQKPYFNLFREVILPNFTKVVVHFQEKGELKKLPPDTIIRFTISTIAGTIFTQRFLDQSQDFNEELEAAISFLMDGLNPGPRG</sequence>
<organism evidence="5 6">
    <name type="scientific">Sutcliffiella horikoshii</name>
    <dbReference type="NCBI Taxonomy" id="79883"/>
    <lineage>
        <taxon>Bacteria</taxon>
        <taxon>Bacillati</taxon>
        <taxon>Bacillota</taxon>
        <taxon>Bacilli</taxon>
        <taxon>Bacillales</taxon>
        <taxon>Bacillaceae</taxon>
        <taxon>Sutcliffiella</taxon>
    </lineage>
</organism>
<keyword evidence="1" id="KW-0678">Repressor</keyword>
<evidence type="ECO:0000313" key="5">
    <source>
        <dbReference type="EMBL" id="TYS69571.1"/>
    </source>
</evidence>
<dbReference type="GO" id="GO:0003677">
    <property type="term" value="F:DNA binding"/>
    <property type="evidence" value="ECO:0007669"/>
    <property type="project" value="UniProtKB-UniRule"/>
</dbReference>
<protein>
    <submittedName>
        <fullName evidence="5">TetR/AcrR family transcriptional regulator</fullName>
    </submittedName>
</protein>